<feature type="transmembrane region" description="Helical" evidence="6">
    <location>
        <begin position="633"/>
        <end position="652"/>
    </location>
</feature>
<evidence type="ECO:0000313" key="8">
    <source>
        <dbReference type="Proteomes" id="UP001498398"/>
    </source>
</evidence>
<feature type="transmembrane region" description="Helical" evidence="6">
    <location>
        <begin position="214"/>
        <end position="231"/>
    </location>
</feature>
<feature type="transmembrane region" description="Helical" evidence="6">
    <location>
        <begin position="251"/>
        <end position="274"/>
    </location>
</feature>
<dbReference type="InterPro" id="IPR011701">
    <property type="entry name" value="MFS"/>
</dbReference>
<evidence type="ECO:0000313" key="7">
    <source>
        <dbReference type="EMBL" id="KAK7463589.1"/>
    </source>
</evidence>
<comment type="subcellular location">
    <subcellularLocation>
        <location evidence="1">Membrane</location>
        <topology evidence="1">Multi-pass membrane protein</topology>
    </subcellularLocation>
</comment>
<keyword evidence="3 6" id="KW-1133">Transmembrane helix</keyword>
<proteinExistence type="predicted"/>
<keyword evidence="4 6" id="KW-0472">Membrane</keyword>
<accession>A0ABR1JND6</accession>
<evidence type="ECO:0008006" key="9">
    <source>
        <dbReference type="Google" id="ProtNLM"/>
    </source>
</evidence>
<reference evidence="7 8" key="1">
    <citation type="submission" date="2024-01" db="EMBL/GenBank/DDBJ databases">
        <title>A draft genome for the cacao thread blight pathogen Marasmiellus scandens.</title>
        <authorList>
            <person name="Baruah I.K."/>
            <person name="Leung J."/>
            <person name="Bukari Y."/>
            <person name="Amoako-Attah I."/>
            <person name="Meinhardt L.W."/>
            <person name="Bailey B.A."/>
            <person name="Cohen S.P."/>
        </authorList>
    </citation>
    <scope>NUCLEOTIDE SEQUENCE [LARGE SCALE GENOMIC DNA]</scope>
    <source>
        <strain evidence="7 8">GH-19</strain>
    </source>
</reference>
<feature type="transmembrane region" description="Helical" evidence="6">
    <location>
        <begin position="182"/>
        <end position="202"/>
    </location>
</feature>
<feature type="compositionally biased region" description="Basic and acidic residues" evidence="5">
    <location>
        <begin position="657"/>
        <end position="674"/>
    </location>
</feature>
<feature type="region of interest" description="Disordered" evidence="5">
    <location>
        <begin position="110"/>
        <end position="139"/>
    </location>
</feature>
<dbReference type="EMBL" id="JBANRG010000009">
    <property type="protein sequence ID" value="KAK7463589.1"/>
    <property type="molecule type" value="Genomic_DNA"/>
</dbReference>
<dbReference type="Proteomes" id="UP001498398">
    <property type="component" value="Unassembled WGS sequence"/>
</dbReference>
<organism evidence="7 8">
    <name type="scientific">Marasmiellus scandens</name>
    <dbReference type="NCBI Taxonomy" id="2682957"/>
    <lineage>
        <taxon>Eukaryota</taxon>
        <taxon>Fungi</taxon>
        <taxon>Dikarya</taxon>
        <taxon>Basidiomycota</taxon>
        <taxon>Agaricomycotina</taxon>
        <taxon>Agaricomycetes</taxon>
        <taxon>Agaricomycetidae</taxon>
        <taxon>Agaricales</taxon>
        <taxon>Marasmiineae</taxon>
        <taxon>Omphalotaceae</taxon>
        <taxon>Marasmiellus</taxon>
    </lineage>
</organism>
<feature type="region of interest" description="Disordered" evidence="5">
    <location>
        <begin position="657"/>
        <end position="717"/>
    </location>
</feature>
<dbReference type="PANTHER" id="PTHR23507:SF1">
    <property type="entry name" value="FI18259P1-RELATED"/>
    <property type="match status" value="1"/>
</dbReference>
<feature type="transmembrane region" description="Helical" evidence="6">
    <location>
        <begin position="395"/>
        <end position="414"/>
    </location>
</feature>
<feature type="compositionally biased region" description="Basic and acidic residues" evidence="5">
    <location>
        <begin position="581"/>
        <end position="592"/>
    </location>
</feature>
<feature type="region of interest" description="Disordered" evidence="5">
    <location>
        <begin position="1"/>
        <end position="24"/>
    </location>
</feature>
<name>A0ABR1JND6_9AGAR</name>
<evidence type="ECO:0000256" key="4">
    <source>
        <dbReference type="ARBA" id="ARBA00023136"/>
    </source>
</evidence>
<evidence type="ECO:0000256" key="6">
    <source>
        <dbReference type="SAM" id="Phobius"/>
    </source>
</evidence>
<evidence type="ECO:0000256" key="5">
    <source>
        <dbReference type="SAM" id="MobiDB-lite"/>
    </source>
</evidence>
<evidence type="ECO:0000256" key="3">
    <source>
        <dbReference type="ARBA" id="ARBA00022989"/>
    </source>
</evidence>
<feature type="transmembrane region" description="Helical" evidence="6">
    <location>
        <begin position="599"/>
        <end position="621"/>
    </location>
</feature>
<feature type="transmembrane region" description="Helical" evidence="6">
    <location>
        <begin position="149"/>
        <end position="170"/>
    </location>
</feature>
<gene>
    <name evidence="7" type="ORF">VKT23_006935</name>
</gene>
<comment type="caution">
    <text evidence="7">The sequence shown here is derived from an EMBL/GenBank/DDBJ whole genome shotgun (WGS) entry which is preliminary data.</text>
</comment>
<feature type="region of interest" description="Disordered" evidence="5">
    <location>
        <begin position="573"/>
        <end position="592"/>
    </location>
</feature>
<evidence type="ECO:0000256" key="2">
    <source>
        <dbReference type="ARBA" id="ARBA00022692"/>
    </source>
</evidence>
<dbReference type="InterPro" id="IPR036259">
    <property type="entry name" value="MFS_trans_sf"/>
</dbReference>
<keyword evidence="2 6" id="KW-0812">Transmembrane</keyword>
<dbReference type="PANTHER" id="PTHR23507">
    <property type="entry name" value="ZGC:174356"/>
    <property type="match status" value="1"/>
</dbReference>
<feature type="transmembrane region" description="Helical" evidence="6">
    <location>
        <begin position="297"/>
        <end position="317"/>
    </location>
</feature>
<dbReference type="SUPFAM" id="SSF103473">
    <property type="entry name" value="MFS general substrate transporter"/>
    <property type="match status" value="1"/>
</dbReference>
<dbReference type="Gene3D" id="1.20.1250.20">
    <property type="entry name" value="MFS general substrate transporter like domains"/>
    <property type="match status" value="1"/>
</dbReference>
<protein>
    <recommendedName>
        <fullName evidence="9">MFS general substrate transporter</fullName>
    </recommendedName>
</protein>
<dbReference type="Pfam" id="PF07690">
    <property type="entry name" value="MFS_1"/>
    <property type="match status" value="1"/>
</dbReference>
<feature type="transmembrane region" description="Helical" evidence="6">
    <location>
        <begin position="434"/>
        <end position="458"/>
    </location>
</feature>
<evidence type="ECO:0000256" key="1">
    <source>
        <dbReference type="ARBA" id="ARBA00004141"/>
    </source>
</evidence>
<keyword evidence="8" id="KW-1185">Reference proteome</keyword>
<sequence>MANVVESPPHPSAGERDPLLRPRKKKPFYRPRPLWLVPFAITGALVRGMTLAPRVEVFTQLSCAAVHHHHPYNHTNAPRIPHDSDSLFAYPAVDPLVPHLSSIRPVSIDLPTVASPTSPEDDDGSNEDDPRKLPSQRCLSDPRVTAGAARLQTIMTTTMGLLSALTTGWWGHFSERHGRTRVLALSTLGLFLTDLTFILVATPGSALASHGHKLLIIAPIIEGSLGGWSTLQSATSSYVSDCTSSGSRAKIFSRFTGVFYLGFALGPTIGGWIIRNGIPGLDRIGTLYGQGKSVTEVFWLAICCSFINFLLVTFVFPESLSKEQRAKAAEQYHGSIKGKSRATVLTINGNGSEQNQEVEPQHVSVIARFLSPLSMFLPAVIMTSTGNGIKKTRDWSLTLLALTMFLFMLATGIYQIKYLYAEHVYGWGADRLSYYISFVGGLRAVCLLLVMPALISTFKPQSKTPKTKKGAKPTKAHLAQEIYFDLTLTRVCIFIDIMSQFLVSIAPSPTNMHPQMLSIASDASPADQRSEIFFVLASSFSSFGAGFIPAVQSLALCIVQARQLLEGAASSESPEGADAAADVREESVKPKGDSGIGRLFGALSVLQATGQMIIGPLLFGLVYSGTVAQFPKAIFVTACSILVAALVCSSLVRSPLQRERAGNKGKTPVKDGAKGKKRRLSREEEEERRGRSRASKDLFGYGVPRDEEQAQAGPSSL</sequence>